<feature type="domain" description="Tryptophan synthase beta chain-like PALP" evidence="6">
    <location>
        <begin position="27"/>
        <end position="310"/>
    </location>
</feature>
<protein>
    <recommendedName>
        <fullName evidence="4">L-serine deaminase</fullName>
    </recommendedName>
    <alternativeName>
        <fullName evidence="5">L-threonine dehydratase</fullName>
    </alternativeName>
</protein>
<dbReference type="GO" id="GO:0006565">
    <property type="term" value="P:L-serine catabolic process"/>
    <property type="evidence" value="ECO:0007669"/>
    <property type="project" value="TreeGrafter"/>
</dbReference>
<dbReference type="InterPro" id="IPR036052">
    <property type="entry name" value="TrpB-like_PALP_sf"/>
</dbReference>
<evidence type="ECO:0000313" key="7">
    <source>
        <dbReference type="EMBL" id="KAF7228983.1"/>
    </source>
</evidence>
<proteinExistence type="predicted"/>
<dbReference type="GO" id="GO:0006567">
    <property type="term" value="P:L-threonine catabolic process"/>
    <property type="evidence" value="ECO:0007669"/>
    <property type="project" value="TreeGrafter"/>
</dbReference>
<dbReference type="GO" id="GO:0003941">
    <property type="term" value="F:L-serine ammonia-lyase activity"/>
    <property type="evidence" value="ECO:0007669"/>
    <property type="project" value="TreeGrafter"/>
</dbReference>
<evidence type="ECO:0000256" key="3">
    <source>
        <dbReference type="ARBA" id="ARBA00023239"/>
    </source>
</evidence>
<dbReference type="Proteomes" id="UP000822369">
    <property type="component" value="Chromosome 2"/>
</dbReference>
<reference evidence="8" key="1">
    <citation type="submission" date="2016-05" db="EMBL/GenBank/DDBJ databases">
        <authorList>
            <person name="Lavstsen T."/>
            <person name="Jespersen J.S."/>
        </authorList>
    </citation>
    <scope>NUCLEOTIDE SEQUENCE</scope>
    <source>
        <tissue evidence="8">Brain</tissue>
    </source>
</reference>
<dbReference type="OrthoDB" id="4418812at2759"/>
<name>A0A1A8VGL0_NOTFU</name>
<evidence type="ECO:0000256" key="4">
    <source>
        <dbReference type="ARBA" id="ARBA00041766"/>
    </source>
</evidence>
<dbReference type="CTD" id="63826"/>
<dbReference type="GO" id="GO:0009097">
    <property type="term" value="P:isoleucine biosynthetic process"/>
    <property type="evidence" value="ECO:0007669"/>
    <property type="project" value="TreeGrafter"/>
</dbReference>
<dbReference type="Gene3D" id="3.40.50.1100">
    <property type="match status" value="2"/>
</dbReference>
<evidence type="ECO:0000256" key="5">
    <source>
        <dbReference type="ARBA" id="ARBA00042605"/>
    </source>
</evidence>
<organism evidence="8">
    <name type="scientific">Nothobranchius furzeri</name>
    <name type="common">Turquoise killifish</name>
    <dbReference type="NCBI Taxonomy" id="105023"/>
    <lineage>
        <taxon>Eukaryota</taxon>
        <taxon>Metazoa</taxon>
        <taxon>Chordata</taxon>
        <taxon>Craniata</taxon>
        <taxon>Vertebrata</taxon>
        <taxon>Euteleostomi</taxon>
        <taxon>Actinopterygii</taxon>
        <taxon>Neopterygii</taxon>
        <taxon>Teleostei</taxon>
        <taxon>Neoteleostei</taxon>
        <taxon>Acanthomorphata</taxon>
        <taxon>Ovalentaria</taxon>
        <taxon>Atherinomorphae</taxon>
        <taxon>Cyprinodontiformes</taxon>
        <taxon>Nothobranchiidae</taxon>
        <taxon>Nothobranchius</taxon>
    </lineage>
</organism>
<evidence type="ECO:0000256" key="1">
    <source>
        <dbReference type="ARBA" id="ARBA00001933"/>
    </source>
</evidence>
<dbReference type="GeneID" id="107383778"/>
<dbReference type="FunFam" id="3.40.50.1100:FF:000132">
    <property type="entry name" value="Predicted protein"/>
    <property type="match status" value="1"/>
</dbReference>
<keyword evidence="3" id="KW-0456">Lyase</keyword>
<evidence type="ECO:0000313" key="8">
    <source>
        <dbReference type="EMBL" id="SBS59016.1"/>
    </source>
</evidence>
<dbReference type="Pfam" id="PF00291">
    <property type="entry name" value="PALP"/>
    <property type="match status" value="1"/>
</dbReference>
<reference evidence="7" key="3">
    <citation type="submission" date="2020-03" db="EMBL/GenBank/DDBJ databases">
        <title>Intra-Species Differences in Population Size shape Life History and Genome Evolution.</title>
        <authorList>
            <person name="Willemsen D."/>
            <person name="Cui R."/>
            <person name="Valenzano D.R."/>
        </authorList>
    </citation>
    <scope>NUCLEOTIDE SEQUENCE</scope>
    <source>
        <strain evidence="7">GRZ</strain>
        <tissue evidence="7">Whole</tissue>
    </source>
</reference>
<dbReference type="PANTHER" id="PTHR48078:SF14">
    <property type="entry name" value="L-SERINE AMMONIA-LYASE"/>
    <property type="match status" value="1"/>
</dbReference>
<dbReference type="PANTHER" id="PTHR48078">
    <property type="entry name" value="THREONINE DEHYDRATASE, MITOCHONDRIAL-RELATED"/>
    <property type="match status" value="1"/>
</dbReference>
<dbReference type="EMBL" id="HADY01021832">
    <property type="protein sequence ID" value="SBP60317.1"/>
    <property type="molecule type" value="Transcribed_RNA"/>
</dbReference>
<dbReference type="InterPro" id="IPR050147">
    <property type="entry name" value="Ser/Thr_Dehydratase"/>
</dbReference>
<dbReference type="KEGG" id="nfu:107383778"/>
<dbReference type="AlphaFoldDB" id="A0A1A8VGL0"/>
<sequence length="323" mass="34680">MCQVSAGTVTLDLLRRARETVMSSPLGVIRTPMIPWSQTTLPLTISCNIQIKLENMQRTGSFKIRGVANQFARRPEGGHFVTMSAGNYGKSFAYASKHYGTKGKVVMPETAPESRSILIQSFGVEVERVPTSFLMNVVNRCVQEENMTFLHSYDDLDLIAGHASLGFEVLEVVPEPDIVVVCCGGGGLLAGIAAAIKLSGCHKTRIYGVEPEGACTMYRSFKENKPVGMDAKSIASGLAPPFAGKLPFELCQRYVDGIVLVMDEEIKAAVSTLYRAGLVVEPSGSAAFAALVTNKIPNLEGKNVVCILSGGNIGKDELANFPD</sequence>
<gene>
    <name evidence="8" type="primary">SRR</name>
    <name evidence="7" type="ORF">G4P62_000839</name>
</gene>
<dbReference type="InterPro" id="IPR001926">
    <property type="entry name" value="TrpB-like_PALP"/>
</dbReference>
<evidence type="ECO:0000259" key="6">
    <source>
        <dbReference type="Pfam" id="PF00291"/>
    </source>
</evidence>
<dbReference type="EMBL" id="HAEJ01018559">
    <property type="protein sequence ID" value="SBS59016.1"/>
    <property type="molecule type" value="Transcribed_RNA"/>
</dbReference>
<reference evidence="8" key="2">
    <citation type="submission" date="2016-06" db="EMBL/GenBank/DDBJ databases">
        <title>The genome of a short-lived fish provides insights into sex chromosome evolution and the genetic control of aging.</title>
        <authorList>
            <person name="Reichwald K."/>
            <person name="Felder M."/>
            <person name="Petzold A."/>
            <person name="Koch P."/>
            <person name="Groth M."/>
            <person name="Platzer M."/>
        </authorList>
    </citation>
    <scope>NUCLEOTIDE SEQUENCE</scope>
    <source>
        <tissue evidence="8">Brain</tissue>
    </source>
</reference>
<dbReference type="OMA" id="FKFRGGW"/>
<dbReference type="RefSeq" id="XP_015812057.1">
    <property type="nucleotide sequence ID" value="XM_015956571.3"/>
</dbReference>
<comment type="cofactor">
    <cofactor evidence="1">
        <name>pyridoxal 5'-phosphate</name>
        <dbReference type="ChEBI" id="CHEBI:597326"/>
    </cofactor>
</comment>
<dbReference type="SUPFAM" id="SSF53686">
    <property type="entry name" value="Tryptophan synthase beta subunit-like PLP-dependent enzymes"/>
    <property type="match status" value="1"/>
</dbReference>
<evidence type="ECO:0000256" key="2">
    <source>
        <dbReference type="ARBA" id="ARBA00022898"/>
    </source>
</evidence>
<dbReference type="EMBL" id="JAAVVJ010000002">
    <property type="protein sequence ID" value="KAF7228983.1"/>
    <property type="molecule type" value="Genomic_DNA"/>
</dbReference>
<keyword evidence="2" id="KW-0663">Pyridoxal phosphate</keyword>
<dbReference type="GO" id="GO:0004794">
    <property type="term" value="F:threonine deaminase activity"/>
    <property type="evidence" value="ECO:0007669"/>
    <property type="project" value="TreeGrafter"/>
</dbReference>
<accession>A0A1A8VGL0</accession>